<evidence type="ECO:0000256" key="3">
    <source>
        <dbReference type="HAMAP-Rule" id="MF_00413"/>
    </source>
</evidence>
<keyword evidence="2 3" id="KW-0963">Cytoplasm</keyword>
<reference evidence="5 6" key="1">
    <citation type="submission" date="2017-10" db="EMBL/GenBank/DDBJ databases">
        <authorList>
            <person name="Banno H."/>
            <person name="Chua N.-H."/>
        </authorList>
    </citation>
    <scope>NUCLEOTIDE SEQUENCE [LARGE SCALE GENOMIC DNA]</scope>
    <source>
        <strain evidence="5">Vibrio tapetis CECT4600</strain>
    </source>
</reference>
<dbReference type="NCBIfam" id="NF001423">
    <property type="entry name" value="PRK00299.1"/>
    <property type="match status" value="1"/>
</dbReference>
<organism evidence="5 6">
    <name type="scientific">Vibrio tapetis subsp. tapetis</name>
    <dbReference type="NCBI Taxonomy" id="1671868"/>
    <lineage>
        <taxon>Bacteria</taxon>
        <taxon>Pseudomonadati</taxon>
        <taxon>Pseudomonadota</taxon>
        <taxon>Gammaproteobacteria</taxon>
        <taxon>Vibrionales</taxon>
        <taxon>Vibrionaceae</taxon>
        <taxon>Vibrio</taxon>
    </lineage>
</organism>
<evidence type="ECO:0000313" key="5">
    <source>
        <dbReference type="EMBL" id="SON51211.1"/>
    </source>
</evidence>
<comment type="similarity">
    <text evidence="1 3">Belongs to the sulfur carrier protein TusA family.</text>
</comment>
<dbReference type="GO" id="GO:0005737">
    <property type="term" value="C:cytoplasm"/>
    <property type="evidence" value="ECO:0007669"/>
    <property type="project" value="UniProtKB-SubCell"/>
</dbReference>
<evidence type="ECO:0000256" key="2">
    <source>
        <dbReference type="ARBA" id="ARBA00022490"/>
    </source>
</evidence>
<keyword evidence="5" id="KW-0808">Transferase</keyword>
<protein>
    <recommendedName>
        <fullName evidence="3">Sulfur carrier protein TusA</fullName>
    </recommendedName>
</protein>
<feature type="domain" description="UPF0033" evidence="4">
    <location>
        <begin position="25"/>
        <end position="49"/>
    </location>
</feature>
<dbReference type="PROSITE" id="PS01148">
    <property type="entry name" value="UPF0033"/>
    <property type="match status" value="1"/>
</dbReference>
<dbReference type="GO" id="GO:0002143">
    <property type="term" value="P:tRNA wobble position uridine thiolation"/>
    <property type="evidence" value="ECO:0007669"/>
    <property type="project" value="InterPro"/>
</dbReference>
<proteinExistence type="inferred from homology"/>
<gene>
    <name evidence="3 5" type="primary">tusA</name>
    <name evidence="5" type="ORF">VTAP4600_A3250</name>
</gene>
<dbReference type="KEGG" id="vta:A3250"/>
<dbReference type="InterPro" id="IPR022931">
    <property type="entry name" value="Sulphur_carrier_TusA"/>
</dbReference>
<dbReference type="InterPro" id="IPR036868">
    <property type="entry name" value="TusA-like_sf"/>
</dbReference>
<dbReference type="Proteomes" id="UP000235828">
    <property type="component" value="Chromosome A"/>
</dbReference>
<dbReference type="GO" id="GO:0016740">
    <property type="term" value="F:transferase activity"/>
    <property type="evidence" value="ECO:0007669"/>
    <property type="project" value="UniProtKB-KW"/>
</dbReference>
<dbReference type="HAMAP" id="MF_00413">
    <property type="entry name" value="Thiourid_synth_A"/>
    <property type="match status" value="1"/>
</dbReference>
<evidence type="ECO:0000256" key="1">
    <source>
        <dbReference type="ARBA" id="ARBA00008984"/>
    </source>
</evidence>
<sequence length="95" mass="10750">MILSPSIPSKVKKMTFDPTIATNTLEAEGLRCPEPVMMVRKTIRTMEDGEVLLVTADDPSTTRDIPSFCRFMDHQLISAQVDKMPFQYLIKKGMD</sequence>
<evidence type="ECO:0000313" key="6">
    <source>
        <dbReference type="Proteomes" id="UP000235828"/>
    </source>
</evidence>
<comment type="function">
    <text evidence="3">Sulfur carrier protein which probably makes part of a sulfur-relay system.</text>
</comment>
<dbReference type="PANTHER" id="PTHR33279:SF2">
    <property type="entry name" value="SULFUR CARRIER PROTEIN TUSA"/>
    <property type="match status" value="1"/>
</dbReference>
<dbReference type="Gene3D" id="3.30.110.40">
    <property type="entry name" value="TusA-like domain"/>
    <property type="match status" value="1"/>
</dbReference>
<accession>A0A2N8ZH27</accession>
<name>A0A2N8ZH27_9VIBR</name>
<dbReference type="SUPFAM" id="SSF64307">
    <property type="entry name" value="SirA-like"/>
    <property type="match status" value="1"/>
</dbReference>
<dbReference type="InterPro" id="IPR001455">
    <property type="entry name" value="TusA-like"/>
</dbReference>
<keyword evidence="6" id="KW-1185">Reference proteome</keyword>
<evidence type="ECO:0000259" key="4">
    <source>
        <dbReference type="PROSITE" id="PS01148"/>
    </source>
</evidence>
<feature type="active site" description="Cysteine persulfide intermediate" evidence="3">
    <location>
        <position position="32"/>
    </location>
</feature>
<dbReference type="AlphaFoldDB" id="A0A2N8ZH27"/>
<dbReference type="EMBL" id="LT960611">
    <property type="protein sequence ID" value="SON51211.1"/>
    <property type="molecule type" value="Genomic_DNA"/>
</dbReference>
<comment type="subcellular location">
    <subcellularLocation>
        <location evidence="3">Cytoplasm</location>
    </subcellularLocation>
</comment>
<dbReference type="GO" id="GO:0097163">
    <property type="term" value="F:sulfur carrier activity"/>
    <property type="evidence" value="ECO:0007669"/>
    <property type="project" value="UniProtKB-UniRule"/>
</dbReference>
<dbReference type="PANTHER" id="PTHR33279">
    <property type="entry name" value="SULFUR CARRIER PROTEIN YEDF-RELATED"/>
    <property type="match status" value="1"/>
</dbReference>
<dbReference type="Pfam" id="PF01206">
    <property type="entry name" value="TusA"/>
    <property type="match status" value="1"/>
</dbReference>